<dbReference type="RefSeq" id="XP_002117030.1">
    <property type="nucleotide sequence ID" value="XM_002116994.1"/>
</dbReference>
<dbReference type="GO" id="GO:0012505">
    <property type="term" value="C:endomembrane system"/>
    <property type="evidence" value="ECO:0000318"/>
    <property type="project" value="GO_Central"/>
</dbReference>
<evidence type="ECO:0000313" key="18">
    <source>
        <dbReference type="EMBL" id="EDV20336.1"/>
    </source>
</evidence>
<dbReference type="GO" id="GO:0016020">
    <property type="term" value="C:membrane"/>
    <property type="evidence" value="ECO:0007669"/>
    <property type="project" value="InterPro"/>
</dbReference>
<comment type="catalytic activity">
    <reaction evidence="14">
        <text>13-(9Z-octadecenoyloxy)-octadecanoate + H2O = 13-hydroxy-octadecanoate + (9Z)-octadecenoate + H(+)</text>
        <dbReference type="Rhea" id="RHEA:52064"/>
        <dbReference type="ChEBI" id="CHEBI:15377"/>
        <dbReference type="ChEBI" id="CHEBI:15378"/>
        <dbReference type="ChEBI" id="CHEBI:30823"/>
        <dbReference type="ChEBI" id="CHEBI:136303"/>
        <dbReference type="ChEBI" id="CHEBI:136304"/>
    </reaction>
    <physiologicalReaction direction="left-to-right" evidence="14">
        <dbReference type="Rhea" id="RHEA:52065"/>
    </physiologicalReaction>
</comment>
<evidence type="ECO:0000256" key="10">
    <source>
        <dbReference type="ARBA" id="ARBA00048680"/>
    </source>
</evidence>
<dbReference type="GeneID" id="6758312"/>
<evidence type="ECO:0000256" key="7">
    <source>
        <dbReference type="ARBA" id="ARBA00047368"/>
    </source>
</evidence>
<evidence type="ECO:0000256" key="5">
    <source>
        <dbReference type="ARBA" id="ARBA00022989"/>
    </source>
</evidence>
<dbReference type="AlphaFoldDB" id="B3S9W2"/>
<name>B3S9W2_TRIAD</name>
<keyword evidence="4 17" id="KW-0812">Transmembrane</keyword>
<evidence type="ECO:0000256" key="14">
    <source>
        <dbReference type="ARBA" id="ARBA00049296"/>
    </source>
</evidence>
<dbReference type="HOGENOM" id="CLU_1404114_0_0_1"/>
<comment type="catalytic activity">
    <reaction evidence="11">
        <text>12-(9Z-octadecenoyloxy)-octadecanoate + H2O = 12-hydroxyoctadecanoate + (9Z)-octadecenoate + H(+)</text>
        <dbReference type="Rhea" id="RHEA:52060"/>
        <dbReference type="ChEBI" id="CHEBI:15377"/>
        <dbReference type="ChEBI" id="CHEBI:15378"/>
        <dbReference type="ChEBI" id="CHEBI:30823"/>
        <dbReference type="ChEBI" id="CHEBI:84201"/>
        <dbReference type="ChEBI" id="CHEBI:136302"/>
    </reaction>
    <physiologicalReaction direction="left-to-right" evidence="11">
        <dbReference type="Rhea" id="RHEA:52061"/>
    </physiologicalReaction>
</comment>
<evidence type="ECO:0000256" key="9">
    <source>
        <dbReference type="ARBA" id="ARBA00047863"/>
    </source>
</evidence>
<dbReference type="KEGG" id="tad:TRIADDRAFT_61046"/>
<comment type="catalytic activity">
    <reaction evidence="8">
        <text>13-octadecanoyloxy-octadecanoate + H2O = 13-hydroxy-octadecanoate + octadecanoate + H(+)</text>
        <dbReference type="Rhea" id="RHEA:52084"/>
        <dbReference type="ChEBI" id="CHEBI:15377"/>
        <dbReference type="ChEBI" id="CHEBI:15378"/>
        <dbReference type="ChEBI" id="CHEBI:25629"/>
        <dbReference type="ChEBI" id="CHEBI:136304"/>
        <dbReference type="ChEBI" id="CHEBI:136335"/>
    </reaction>
    <physiologicalReaction direction="left-to-right" evidence="8">
        <dbReference type="Rhea" id="RHEA:52085"/>
    </physiologicalReaction>
</comment>
<evidence type="ECO:0000256" key="12">
    <source>
        <dbReference type="ARBA" id="ARBA00048800"/>
    </source>
</evidence>
<evidence type="ECO:0000256" key="1">
    <source>
        <dbReference type="ARBA" id="ARBA00000923"/>
    </source>
</evidence>
<dbReference type="Proteomes" id="UP000009022">
    <property type="component" value="Unassembled WGS sequence"/>
</dbReference>
<keyword evidence="6 17" id="KW-0472">Membrane</keyword>
<evidence type="ECO:0000313" key="19">
    <source>
        <dbReference type="Proteomes" id="UP000009022"/>
    </source>
</evidence>
<proteinExistence type="inferred from homology"/>
<evidence type="ECO:0000256" key="8">
    <source>
        <dbReference type="ARBA" id="ARBA00047427"/>
    </source>
</evidence>
<comment type="similarity">
    <text evidence="3">Belongs to the AIG1 family.</text>
</comment>
<evidence type="ECO:0000256" key="4">
    <source>
        <dbReference type="ARBA" id="ARBA00022692"/>
    </source>
</evidence>
<evidence type="ECO:0000256" key="16">
    <source>
        <dbReference type="ARBA" id="ARBA00049428"/>
    </source>
</evidence>
<accession>B3S9W2</accession>
<comment type="catalytic activity">
    <reaction evidence="7">
        <text>12-hexadecanoyloxy-octadecanoate + H2O = 12-hydroxyoctadecanoate + hexadecanoate + H(+)</text>
        <dbReference type="Rhea" id="RHEA:52056"/>
        <dbReference type="ChEBI" id="CHEBI:7896"/>
        <dbReference type="ChEBI" id="CHEBI:15377"/>
        <dbReference type="ChEBI" id="CHEBI:15378"/>
        <dbReference type="ChEBI" id="CHEBI:83677"/>
        <dbReference type="ChEBI" id="CHEBI:84201"/>
    </reaction>
    <physiologicalReaction direction="left-to-right" evidence="7">
        <dbReference type="Rhea" id="RHEA:52057"/>
    </physiologicalReaction>
</comment>
<dbReference type="PANTHER" id="PTHR10989:SF16">
    <property type="entry name" value="AT02829P-RELATED"/>
    <property type="match status" value="1"/>
</dbReference>
<protein>
    <submittedName>
        <fullName evidence="18">Uncharacterized protein</fullName>
    </submittedName>
</protein>
<dbReference type="InParanoid" id="B3S9W2"/>
<organism evidence="18 19">
    <name type="scientific">Trichoplax adhaerens</name>
    <name type="common">Trichoplax reptans</name>
    <dbReference type="NCBI Taxonomy" id="10228"/>
    <lineage>
        <taxon>Eukaryota</taxon>
        <taxon>Metazoa</taxon>
        <taxon>Placozoa</taxon>
        <taxon>Uniplacotomia</taxon>
        <taxon>Trichoplacea</taxon>
        <taxon>Trichoplacidae</taxon>
        <taxon>Trichoplax</taxon>
    </lineage>
</organism>
<dbReference type="PANTHER" id="PTHR10989">
    <property type="entry name" value="ANDROGEN-INDUCED PROTEIN 1-RELATED"/>
    <property type="match status" value="1"/>
</dbReference>
<keyword evidence="5 17" id="KW-1133">Transmembrane helix</keyword>
<reference evidence="18 19" key="1">
    <citation type="journal article" date="2008" name="Nature">
        <title>The Trichoplax genome and the nature of placozoans.</title>
        <authorList>
            <person name="Srivastava M."/>
            <person name="Begovic E."/>
            <person name="Chapman J."/>
            <person name="Putnam N.H."/>
            <person name="Hellsten U."/>
            <person name="Kawashima T."/>
            <person name="Kuo A."/>
            <person name="Mitros T."/>
            <person name="Salamov A."/>
            <person name="Carpenter M.L."/>
            <person name="Signorovitch A.Y."/>
            <person name="Moreno M.A."/>
            <person name="Kamm K."/>
            <person name="Grimwood J."/>
            <person name="Schmutz J."/>
            <person name="Shapiro H."/>
            <person name="Grigoriev I.V."/>
            <person name="Buss L.W."/>
            <person name="Schierwater B."/>
            <person name="Dellaporta S.L."/>
            <person name="Rokhsar D.S."/>
        </authorList>
    </citation>
    <scope>NUCLEOTIDE SEQUENCE [LARGE SCALE GENOMIC DNA]</scope>
    <source>
        <strain evidence="18 19">Grell-BS-1999</strain>
    </source>
</reference>
<dbReference type="PhylomeDB" id="B3S9W2"/>
<comment type="catalytic activity">
    <reaction evidence="13">
        <text>9-octadecanoyloxy-octadecanoate + H2O = 9-hydroxy-octadecanoate + octadecanoate + H(+)</text>
        <dbReference type="Rhea" id="RHEA:52096"/>
        <dbReference type="ChEBI" id="CHEBI:15377"/>
        <dbReference type="ChEBI" id="CHEBI:15378"/>
        <dbReference type="ChEBI" id="CHEBI:25629"/>
        <dbReference type="ChEBI" id="CHEBI:136286"/>
        <dbReference type="ChEBI" id="CHEBI:136373"/>
    </reaction>
    <physiologicalReaction direction="left-to-right" evidence="13">
        <dbReference type="Rhea" id="RHEA:52097"/>
    </physiologicalReaction>
</comment>
<keyword evidence="19" id="KW-1185">Reference proteome</keyword>
<evidence type="ECO:0000256" key="15">
    <source>
        <dbReference type="ARBA" id="ARBA00049322"/>
    </source>
</evidence>
<feature type="transmembrane region" description="Helical" evidence="17">
    <location>
        <begin position="113"/>
        <end position="133"/>
    </location>
</feature>
<dbReference type="OrthoDB" id="1898221at2759"/>
<evidence type="ECO:0000256" key="3">
    <source>
        <dbReference type="ARBA" id="ARBA00009300"/>
    </source>
</evidence>
<evidence type="ECO:0000256" key="11">
    <source>
        <dbReference type="ARBA" id="ARBA00048701"/>
    </source>
</evidence>
<dbReference type="EMBL" id="DS985260">
    <property type="protein sequence ID" value="EDV20336.1"/>
    <property type="molecule type" value="Genomic_DNA"/>
</dbReference>
<comment type="catalytic activity">
    <reaction evidence="12">
        <text>9-(9Z-octadecenoyloxy)-octadecanoate + H2O = 9-hydroxy-octadecanoate + (9Z)-octadecenoate + H(+)</text>
        <dbReference type="Rhea" id="RHEA:52048"/>
        <dbReference type="ChEBI" id="CHEBI:15377"/>
        <dbReference type="ChEBI" id="CHEBI:15378"/>
        <dbReference type="ChEBI" id="CHEBI:30823"/>
        <dbReference type="ChEBI" id="CHEBI:136282"/>
        <dbReference type="ChEBI" id="CHEBI:136286"/>
    </reaction>
    <physiologicalReaction direction="left-to-right" evidence="12">
        <dbReference type="Rhea" id="RHEA:52049"/>
    </physiologicalReaction>
</comment>
<comment type="catalytic activity">
    <reaction evidence="16">
        <text>12-(9Z-hexadecenoyloxy)-octadecanoate + H2O = 12-hydroxyoctadecanoate + (9Z)-hexadecenoate + H(+)</text>
        <dbReference type="Rhea" id="RHEA:52072"/>
        <dbReference type="ChEBI" id="CHEBI:15377"/>
        <dbReference type="ChEBI" id="CHEBI:15378"/>
        <dbReference type="ChEBI" id="CHEBI:32372"/>
        <dbReference type="ChEBI" id="CHEBI:84201"/>
        <dbReference type="ChEBI" id="CHEBI:136312"/>
    </reaction>
    <physiologicalReaction direction="left-to-right" evidence="16">
        <dbReference type="Rhea" id="RHEA:52073"/>
    </physiologicalReaction>
</comment>
<evidence type="ECO:0000256" key="2">
    <source>
        <dbReference type="ARBA" id="ARBA00004127"/>
    </source>
</evidence>
<evidence type="ECO:0000256" key="13">
    <source>
        <dbReference type="ARBA" id="ARBA00049221"/>
    </source>
</evidence>
<evidence type="ECO:0000256" key="17">
    <source>
        <dbReference type="SAM" id="Phobius"/>
    </source>
</evidence>
<dbReference type="eggNOG" id="KOG3989">
    <property type="taxonomic scope" value="Eukaryota"/>
</dbReference>
<dbReference type="InterPro" id="IPR006838">
    <property type="entry name" value="ADTRP_AIG1"/>
</dbReference>
<comment type="catalytic activity">
    <reaction evidence="15">
        <text>13-(9Z-hexadecenoyloxy)-octadecanoate + H2O = 13-hydroxy-octadecanoate + (9Z)-hexadecenoate + H(+)</text>
        <dbReference type="Rhea" id="RHEA:52076"/>
        <dbReference type="ChEBI" id="CHEBI:15377"/>
        <dbReference type="ChEBI" id="CHEBI:15378"/>
        <dbReference type="ChEBI" id="CHEBI:32372"/>
        <dbReference type="ChEBI" id="CHEBI:136304"/>
        <dbReference type="ChEBI" id="CHEBI:136315"/>
    </reaction>
    <physiologicalReaction direction="left-to-right" evidence="15">
        <dbReference type="Rhea" id="RHEA:52077"/>
    </physiologicalReaction>
</comment>
<evidence type="ECO:0000256" key="6">
    <source>
        <dbReference type="ARBA" id="ARBA00023136"/>
    </source>
</evidence>
<sequence>MTITSCVKSRVKSLKDFLFASLAFPFGMDYSIQTPEILAVTYVSQTVIRYSTLVSSMFWILYCLEPDFVYPLAERKIVPVALNHIWHTLVFISPMLDVLLYEHKYPSRIYGHFCLATFALLYIGCIFWIAHVAKVWIYGVLETMSAPMVVVFCLVLVLVTILLYEFGYWLERRKKREEATEFEPQESRYDLICY</sequence>
<comment type="catalytic activity">
    <reaction evidence="9">
        <text>9-hexadecanoyloxy-octadecanoate + H2O = 9-hydroxy-octadecanoate + hexadecanoate + H(+)</text>
        <dbReference type="Rhea" id="RHEA:52052"/>
        <dbReference type="ChEBI" id="CHEBI:7896"/>
        <dbReference type="ChEBI" id="CHEBI:15377"/>
        <dbReference type="ChEBI" id="CHEBI:15378"/>
        <dbReference type="ChEBI" id="CHEBI:83670"/>
        <dbReference type="ChEBI" id="CHEBI:136286"/>
    </reaction>
    <physiologicalReaction direction="left-to-right" evidence="9">
        <dbReference type="Rhea" id="RHEA:52053"/>
    </physiologicalReaction>
</comment>
<gene>
    <name evidence="18" type="ORF">TRIADDRAFT_61046</name>
</gene>
<dbReference type="CTD" id="6758312"/>
<comment type="catalytic activity">
    <reaction evidence="1">
        <text>9-(9Z-hexadecenoyloxy)-octadecanoate + H2O = (9Z)-hexadecenoate + 9-hydroxy-octadecanoate + H(+)</text>
        <dbReference type="Rhea" id="RHEA:52068"/>
        <dbReference type="ChEBI" id="CHEBI:15377"/>
        <dbReference type="ChEBI" id="CHEBI:15378"/>
        <dbReference type="ChEBI" id="CHEBI:32372"/>
        <dbReference type="ChEBI" id="CHEBI:136286"/>
        <dbReference type="ChEBI" id="CHEBI:136309"/>
    </reaction>
    <physiologicalReaction direction="left-to-right" evidence="1">
        <dbReference type="Rhea" id="RHEA:52069"/>
    </physiologicalReaction>
</comment>
<comment type="catalytic activity">
    <reaction evidence="10">
        <text>12-octadecanoyloxy-octadecanoate + H2O = 12-hydroxyoctadecanoate + octadecanoate + H(+)</text>
        <dbReference type="Rhea" id="RHEA:52080"/>
        <dbReference type="ChEBI" id="CHEBI:15377"/>
        <dbReference type="ChEBI" id="CHEBI:15378"/>
        <dbReference type="ChEBI" id="CHEBI:25629"/>
        <dbReference type="ChEBI" id="CHEBI:84201"/>
        <dbReference type="ChEBI" id="CHEBI:136330"/>
    </reaction>
    <physiologicalReaction direction="left-to-right" evidence="10">
        <dbReference type="Rhea" id="RHEA:52081"/>
    </physiologicalReaction>
</comment>
<feature type="transmembrane region" description="Helical" evidence="17">
    <location>
        <begin position="145"/>
        <end position="166"/>
    </location>
</feature>
<dbReference type="Pfam" id="PF04750">
    <property type="entry name" value="Far-17a_AIG1"/>
    <property type="match status" value="1"/>
</dbReference>
<comment type="subcellular location">
    <subcellularLocation>
        <location evidence="2">Endomembrane system</location>
        <topology evidence="2">Multi-pass membrane protein</topology>
    </subcellularLocation>
</comment>